<dbReference type="EC" id="3.1.1.31" evidence="5 7"/>
<protein>
    <recommendedName>
        <fullName evidence="6 7">6-phosphogluconolactonase</fullName>
        <shortName evidence="7">6PGL</shortName>
        <ecNumber evidence="5 7">3.1.1.31</ecNumber>
    </recommendedName>
</protein>
<evidence type="ECO:0000256" key="3">
    <source>
        <dbReference type="ARBA" id="ARBA00004961"/>
    </source>
</evidence>
<comment type="function">
    <text evidence="2 7">Hydrolysis of 6-phosphogluconolactone to 6-phosphogluconate.</text>
</comment>
<dbReference type="CDD" id="cd01400">
    <property type="entry name" value="6PGL"/>
    <property type="match status" value="1"/>
</dbReference>
<evidence type="ECO:0000256" key="6">
    <source>
        <dbReference type="ARBA" id="ARBA00020337"/>
    </source>
</evidence>
<feature type="domain" description="Glucosamine/galactosamine-6-phosphate isomerase" evidence="8">
    <location>
        <begin position="20"/>
        <end position="227"/>
    </location>
</feature>
<evidence type="ECO:0000256" key="5">
    <source>
        <dbReference type="ARBA" id="ARBA00013198"/>
    </source>
</evidence>
<dbReference type="InterPro" id="IPR037171">
    <property type="entry name" value="NagB/RpiA_transferase-like"/>
</dbReference>
<dbReference type="Proteomes" id="UP000697710">
    <property type="component" value="Unassembled WGS sequence"/>
</dbReference>
<evidence type="ECO:0000256" key="2">
    <source>
        <dbReference type="ARBA" id="ARBA00002681"/>
    </source>
</evidence>
<name>A0A956RMG0_UNCEI</name>
<organism evidence="9 10">
    <name type="scientific">Eiseniibacteriota bacterium</name>
    <dbReference type="NCBI Taxonomy" id="2212470"/>
    <lineage>
        <taxon>Bacteria</taxon>
        <taxon>Candidatus Eiseniibacteriota</taxon>
    </lineage>
</organism>
<dbReference type="PANTHER" id="PTHR11054">
    <property type="entry name" value="6-PHOSPHOGLUCONOLACTONASE"/>
    <property type="match status" value="1"/>
</dbReference>
<gene>
    <name evidence="7 9" type="primary">pgl</name>
    <name evidence="9" type="ORF">KC729_01880</name>
</gene>
<dbReference type="SUPFAM" id="SSF100950">
    <property type="entry name" value="NagB/RpiA/CoA transferase-like"/>
    <property type="match status" value="1"/>
</dbReference>
<keyword evidence="7 9" id="KW-0378">Hydrolase</keyword>
<dbReference type="InterPro" id="IPR005900">
    <property type="entry name" value="6-phosphogluconolactonase_DevB"/>
</dbReference>
<reference evidence="9" key="2">
    <citation type="journal article" date="2021" name="Microbiome">
        <title>Successional dynamics and alternative stable states in a saline activated sludge microbial community over 9 years.</title>
        <authorList>
            <person name="Wang Y."/>
            <person name="Ye J."/>
            <person name="Ju F."/>
            <person name="Liu L."/>
            <person name="Boyd J.A."/>
            <person name="Deng Y."/>
            <person name="Parks D.H."/>
            <person name="Jiang X."/>
            <person name="Yin X."/>
            <person name="Woodcroft B.J."/>
            <person name="Tyson G.W."/>
            <person name="Hugenholtz P."/>
            <person name="Polz M.F."/>
            <person name="Zhang T."/>
        </authorList>
    </citation>
    <scope>NUCLEOTIDE SEQUENCE</scope>
    <source>
        <strain evidence="9">HKST-UBA01</strain>
    </source>
</reference>
<sequence>MKSDFGHPRVIVTETRDWPEQAALHFLTTARDAVAHRGAFHVVVPGGSTPRQAFAHVVAHAGANDPCWERTHLYFGDERLVAPDHPDSNFRMIREALLDQAPIPAEQVHRIPGELEAEEAARRYAGVVGSFLRSDVPQGNVFDLVILGLGPDGHVASLIPGGQLDFVAEGLVGVGSAPMSPAQVRRVTLTPTTLRSCRELVLWVRGGEKAGAVQGALRGGMPTMVPEVVPPDGRVTWILDRAAAAALG</sequence>
<reference evidence="9" key="1">
    <citation type="submission" date="2020-04" db="EMBL/GenBank/DDBJ databases">
        <authorList>
            <person name="Zhang T."/>
        </authorList>
    </citation>
    <scope>NUCLEOTIDE SEQUENCE</scope>
    <source>
        <strain evidence="9">HKST-UBA01</strain>
    </source>
</reference>
<evidence type="ECO:0000313" key="10">
    <source>
        <dbReference type="Proteomes" id="UP000697710"/>
    </source>
</evidence>
<dbReference type="NCBIfam" id="TIGR01198">
    <property type="entry name" value="pgl"/>
    <property type="match status" value="1"/>
</dbReference>
<evidence type="ECO:0000256" key="4">
    <source>
        <dbReference type="ARBA" id="ARBA00010662"/>
    </source>
</evidence>
<dbReference type="GO" id="GO:0005975">
    <property type="term" value="P:carbohydrate metabolic process"/>
    <property type="evidence" value="ECO:0007669"/>
    <property type="project" value="UniProtKB-UniRule"/>
</dbReference>
<evidence type="ECO:0000313" key="9">
    <source>
        <dbReference type="EMBL" id="MCA9726401.1"/>
    </source>
</evidence>
<comment type="caution">
    <text evidence="9">The sequence shown here is derived from an EMBL/GenBank/DDBJ whole genome shotgun (WGS) entry which is preliminary data.</text>
</comment>
<proteinExistence type="inferred from homology"/>
<dbReference type="GO" id="GO:0006098">
    <property type="term" value="P:pentose-phosphate shunt"/>
    <property type="evidence" value="ECO:0007669"/>
    <property type="project" value="InterPro"/>
</dbReference>
<evidence type="ECO:0000256" key="7">
    <source>
        <dbReference type="RuleBase" id="RU365095"/>
    </source>
</evidence>
<dbReference type="PANTHER" id="PTHR11054:SF0">
    <property type="entry name" value="6-PHOSPHOGLUCONOLACTONASE"/>
    <property type="match status" value="1"/>
</dbReference>
<evidence type="ECO:0000259" key="8">
    <source>
        <dbReference type="Pfam" id="PF01182"/>
    </source>
</evidence>
<dbReference type="AlphaFoldDB" id="A0A956RMG0"/>
<dbReference type="InterPro" id="IPR039104">
    <property type="entry name" value="6PGL"/>
</dbReference>
<comment type="catalytic activity">
    <reaction evidence="1 7">
        <text>6-phospho-D-glucono-1,5-lactone + H2O = 6-phospho-D-gluconate + H(+)</text>
        <dbReference type="Rhea" id="RHEA:12556"/>
        <dbReference type="ChEBI" id="CHEBI:15377"/>
        <dbReference type="ChEBI" id="CHEBI:15378"/>
        <dbReference type="ChEBI" id="CHEBI:57955"/>
        <dbReference type="ChEBI" id="CHEBI:58759"/>
        <dbReference type="EC" id="3.1.1.31"/>
    </reaction>
</comment>
<dbReference type="GO" id="GO:0017057">
    <property type="term" value="F:6-phosphogluconolactonase activity"/>
    <property type="evidence" value="ECO:0007669"/>
    <property type="project" value="UniProtKB-UniRule"/>
</dbReference>
<evidence type="ECO:0000256" key="1">
    <source>
        <dbReference type="ARBA" id="ARBA00000832"/>
    </source>
</evidence>
<dbReference type="Pfam" id="PF01182">
    <property type="entry name" value="Glucosamine_iso"/>
    <property type="match status" value="1"/>
</dbReference>
<dbReference type="InterPro" id="IPR006148">
    <property type="entry name" value="Glc/Gal-6P_isomerase"/>
</dbReference>
<comment type="pathway">
    <text evidence="3 7">Carbohydrate degradation; pentose phosphate pathway; D-ribulose 5-phosphate from D-glucose 6-phosphate (oxidative stage): step 2/3.</text>
</comment>
<accession>A0A956RMG0</accession>
<dbReference type="Gene3D" id="3.40.50.1360">
    <property type="match status" value="1"/>
</dbReference>
<dbReference type="EMBL" id="JAGQHR010000027">
    <property type="protein sequence ID" value="MCA9726401.1"/>
    <property type="molecule type" value="Genomic_DNA"/>
</dbReference>
<comment type="similarity">
    <text evidence="4 7">Belongs to the glucosamine/galactosamine-6-phosphate isomerase family. 6-phosphogluconolactonase subfamily.</text>
</comment>